<proteinExistence type="predicted"/>
<sequence>MELKQLNKIIILLALGVSLNMFSQIKMANIENKKFSVNLKKEKKDIIKILDGVNYSVYYVLDKKSFEFDKKSRNVDLVNIIFFSKKYNKGILTLFKQSIDYRKKSIYDVSLFTNSHDNYMFVSSMAILDKNFNYEYFMKYYYMTPAKGGANKSWITIQDIKNYCNVINIDLKGNVIYEDIDDILSNISKVSELKKMNDCNSIIYDMDVNEFFPKKISK</sequence>
<comment type="caution">
    <text evidence="1">The sequence shown here is derived from an EMBL/GenBank/DDBJ whole genome shotgun (WGS) entry which is preliminary data.</text>
</comment>
<name>A0A0Q3HPV3_9FLAO</name>
<dbReference type="Proteomes" id="UP000051682">
    <property type="component" value="Unassembled WGS sequence"/>
</dbReference>
<accession>A0A0Q3HPV3</accession>
<gene>
    <name evidence="1" type="ORF">AR438_14370</name>
</gene>
<evidence type="ECO:0000313" key="1">
    <source>
        <dbReference type="EMBL" id="KQK24800.1"/>
    </source>
</evidence>
<keyword evidence="2" id="KW-1185">Reference proteome</keyword>
<evidence type="ECO:0000313" key="2">
    <source>
        <dbReference type="Proteomes" id="UP000051682"/>
    </source>
</evidence>
<dbReference type="EMBL" id="LLYZ01000013">
    <property type="protein sequence ID" value="KQK24800.1"/>
    <property type="molecule type" value="Genomic_DNA"/>
</dbReference>
<dbReference type="AlphaFoldDB" id="A0A0Q3HPV3"/>
<dbReference type="STRING" id="452084.AR438_14370"/>
<dbReference type="RefSeq" id="WP_056016459.1">
    <property type="nucleotide sequence ID" value="NZ_LLYZ01000013.1"/>
</dbReference>
<reference evidence="1 2" key="1">
    <citation type="submission" date="2015-10" db="EMBL/GenBank/DDBJ databases">
        <title>Chryseobacterium aquaticum genome.</title>
        <authorList>
            <person name="Newman J.D."/>
            <person name="Ferguson M.B."/>
            <person name="Miller J.R."/>
        </authorList>
    </citation>
    <scope>NUCLEOTIDE SEQUENCE [LARGE SCALE GENOMIC DNA]</scope>
    <source>
        <strain evidence="1 2">KCTC 12483</strain>
    </source>
</reference>
<protein>
    <submittedName>
        <fullName evidence="1">Uncharacterized protein</fullName>
    </submittedName>
</protein>
<dbReference type="OrthoDB" id="1245777at2"/>
<organism evidence="1 2">
    <name type="scientific">Chryseobacterium aquaticum</name>
    <dbReference type="NCBI Taxonomy" id="452084"/>
    <lineage>
        <taxon>Bacteria</taxon>
        <taxon>Pseudomonadati</taxon>
        <taxon>Bacteroidota</taxon>
        <taxon>Flavobacteriia</taxon>
        <taxon>Flavobacteriales</taxon>
        <taxon>Weeksellaceae</taxon>
        <taxon>Chryseobacterium group</taxon>
        <taxon>Chryseobacterium</taxon>
    </lineage>
</organism>